<dbReference type="Pfam" id="PF10607">
    <property type="entry name" value="CTLH"/>
    <property type="match status" value="1"/>
</dbReference>
<dbReference type="EnsemblMetazoa" id="ADIR004704-RA">
    <property type="protein sequence ID" value="ADIR004704-PA"/>
    <property type="gene ID" value="ADIR004704"/>
</dbReference>
<organism evidence="2 3">
    <name type="scientific">Anopheles dirus</name>
    <dbReference type="NCBI Taxonomy" id="7168"/>
    <lineage>
        <taxon>Eukaryota</taxon>
        <taxon>Metazoa</taxon>
        <taxon>Ecdysozoa</taxon>
        <taxon>Arthropoda</taxon>
        <taxon>Hexapoda</taxon>
        <taxon>Insecta</taxon>
        <taxon>Pterygota</taxon>
        <taxon>Neoptera</taxon>
        <taxon>Endopterygota</taxon>
        <taxon>Diptera</taxon>
        <taxon>Nematocera</taxon>
        <taxon>Culicoidea</taxon>
        <taxon>Culicidae</taxon>
        <taxon>Anophelinae</taxon>
        <taxon>Anopheles</taxon>
    </lineage>
</organism>
<dbReference type="VEuPathDB" id="VectorBase:ADIR004704"/>
<dbReference type="STRING" id="7168.A0A182NAM8"/>
<protein>
    <recommendedName>
        <fullName evidence="1">CTLH domain-containing protein</fullName>
    </recommendedName>
</protein>
<dbReference type="AlphaFoldDB" id="A0A182NAM8"/>
<evidence type="ECO:0000259" key="1">
    <source>
        <dbReference type="PROSITE" id="PS50897"/>
    </source>
</evidence>
<dbReference type="PANTHER" id="PTHR12864">
    <property type="entry name" value="RAN BINDING PROTEIN 9-RELATED"/>
    <property type="match status" value="1"/>
</dbReference>
<accession>A0A182NAM8</accession>
<dbReference type="Proteomes" id="UP000075884">
    <property type="component" value="Unassembled WGS sequence"/>
</dbReference>
<dbReference type="SMART" id="SM00757">
    <property type="entry name" value="CRA"/>
    <property type="match status" value="1"/>
</dbReference>
<sequence length="221" mass="25222">MERITIVGWKTQLTSYPQQKENINQLIANYLAGAGYKEAADMFTKESGVRPTPDYSSYQDRDTIMATIRNGDPLEAIRLLNHHFPGLLEAQRFVKFQLLQLHLLELIREGTIEHAIDFAQTLPLEIDEHSPEVQREIQSTMALLAFDNPSTSPLGILLDQGQREKVARAVNVSILERANRELPTTRMEQLLKTLLWAQSELVKRHVMFLKMQNIVTGTLES</sequence>
<dbReference type="InterPro" id="IPR013144">
    <property type="entry name" value="CRA_dom"/>
</dbReference>
<feature type="domain" description="CTLH" evidence="1">
    <location>
        <begin position="57"/>
        <end position="114"/>
    </location>
</feature>
<keyword evidence="3" id="KW-1185">Reference proteome</keyword>
<dbReference type="InterPro" id="IPR006595">
    <property type="entry name" value="CTLH_C"/>
</dbReference>
<dbReference type="PROSITE" id="PS50897">
    <property type="entry name" value="CTLH"/>
    <property type="match status" value="1"/>
</dbReference>
<dbReference type="InterPro" id="IPR006594">
    <property type="entry name" value="LisH"/>
</dbReference>
<proteinExistence type="predicted"/>
<dbReference type="PROSITE" id="PS50896">
    <property type="entry name" value="LISH"/>
    <property type="match status" value="1"/>
</dbReference>
<name>A0A182NAM8_9DIPT</name>
<evidence type="ECO:0000313" key="3">
    <source>
        <dbReference type="Proteomes" id="UP000075884"/>
    </source>
</evidence>
<reference evidence="2" key="2">
    <citation type="submission" date="2020-05" db="UniProtKB">
        <authorList>
            <consortium name="EnsemblMetazoa"/>
        </authorList>
    </citation>
    <scope>IDENTIFICATION</scope>
    <source>
        <strain evidence="2">WRAIR2</strain>
    </source>
</reference>
<dbReference type="SMART" id="SM00667">
    <property type="entry name" value="LisH"/>
    <property type="match status" value="1"/>
</dbReference>
<dbReference type="Pfam" id="PF08513">
    <property type="entry name" value="LisH"/>
    <property type="match status" value="1"/>
</dbReference>
<dbReference type="SMART" id="SM00668">
    <property type="entry name" value="CTLH"/>
    <property type="match status" value="1"/>
</dbReference>
<dbReference type="InterPro" id="IPR050618">
    <property type="entry name" value="Ubq-SigPath_Reg"/>
</dbReference>
<dbReference type="InterPro" id="IPR024964">
    <property type="entry name" value="CTLH/CRA"/>
</dbReference>
<reference evidence="3" key="1">
    <citation type="submission" date="2013-03" db="EMBL/GenBank/DDBJ databases">
        <title>The Genome Sequence of Anopheles dirus WRAIR2.</title>
        <authorList>
            <consortium name="The Broad Institute Genomics Platform"/>
            <person name="Neafsey D.E."/>
            <person name="Walton C."/>
            <person name="Walker B."/>
            <person name="Young S.K."/>
            <person name="Zeng Q."/>
            <person name="Gargeya S."/>
            <person name="Fitzgerald M."/>
            <person name="Haas B."/>
            <person name="Abouelleil A."/>
            <person name="Allen A.W."/>
            <person name="Alvarado L."/>
            <person name="Arachchi H.M."/>
            <person name="Berlin A.M."/>
            <person name="Chapman S.B."/>
            <person name="Gainer-Dewar J."/>
            <person name="Goldberg J."/>
            <person name="Griggs A."/>
            <person name="Gujja S."/>
            <person name="Hansen M."/>
            <person name="Howarth C."/>
            <person name="Imamovic A."/>
            <person name="Ireland A."/>
            <person name="Larimer J."/>
            <person name="McCowan C."/>
            <person name="Murphy C."/>
            <person name="Pearson M."/>
            <person name="Poon T.W."/>
            <person name="Priest M."/>
            <person name="Roberts A."/>
            <person name="Saif S."/>
            <person name="Shea T."/>
            <person name="Sisk P."/>
            <person name="Sykes S."/>
            <person name="Wortman J."/>
            <person name="Nusbaum C."/>
            <person name="Birren B."/>
        </authorList>
    </citation>
    <scope>NUCLEOTIDE SEQUENCE [LARGE SCALE GENOMIC DNA]</scope>
    <source>
        <strain evidence="3">WRAIR2</strain>
    </source>
</reference>
<evidence type="ECO:0000313" key="2">
    <source>
        <dbReference type="EnsemblMetazoa" id="ADIR004704-PA"/>
    </source>
</evidence>